<dbReference type="SMART" id="SM00347">
    <property type="entry name" value="HTH_MARR"/>
    <property type="match status" value="1"/>
</dbReference>
<dbReference type="GO" id="GO:0003677">
    <property type="term" value="F:DNA binding"/>
    <property type="evidence" value="ECO:0007669"/>
    <property type="project" value="UniProtKB-KW"/>
</dbReference>
<feature type="domain" description="HTH marR-type" evidence="1">
    <location>
        <begin position="1"/>
        <end position="140"/>
    </location>
</feature>
<dbReference type="STRING" id="591205.SAMN05421538_101372"/>
<sequence length="160" mass="17510">MGAHLDRIDVCLIALRRILRAAELHGKELAQSAGMTPVQLRVIQIIAETGSSTGTTIAKRMHVAPATVTAMIDKLERAGHVRRQSNPVDRRQTLITLTDQGVSALSRAPDALQQRFATDFERLPDWEQAMMVSVLERVASMLDAAEAETDRGAVLFPGEL</sequence>
<dbReference type="Proteomes" id="UP000199344">
    <property type="component" value="Unassembled WGS sequence"/>
</dbReference>
<dbReference type="GO" id="GO:0003700">
    <property type="term" value="F:DNA-binding transcription factor activity"/>
    <property type="evidence" value="ECO:0007669"/>
    <property type="project" value="InterPro"/>
</dbReference>
<dbReference type="InterPro" id="IPR036390">
    <property type="entry name" value="WH_DNA-bd_sf"/>
</dbReference>
<dbReference type="PROSITE" id="PS50995">
    <property type="entry name" value="HTH_MARR_2"/>
    <property type="match status" value="1"/>
</dbReference>
<reference evidence="2 3" key="1">
    <citation type="submission" date="2016-10" db="EMBL/GenBank/DDBJ databases">
        <authorList>
            <person name="de Groot N.N."/>
        </authorList>
    </citation>
    <scope>NUCLEOTIDE SEQUENCE [LARGE SCALE GENOMIC DNA]</scope>
    <source>
        <strain evidence="2 3">DSM 22220</strain>
    </source>
</reference>
<dbReference type="InterPro" id="IPR000835">
    <property type="entry name" value="HTH_MarR-typ"/>
</dbReference>
<dbReference type="PANTHER" id="PTHR33164:SF89">
    <property type="entry name" value="MARR FAMILY REGULATORY PROTEIN"/>
    <property type="match status" value="1"/>
</dbReference>
<keyword evidence="2" id="KW-0238">DNA-binding</keyword>
<dbReference type="InterPro" id="IPR039422">
    <property type="entry name" value="MarR/SlyA-like"/>
</dbReference>
<dbReference type="Gene3D" id="1.10.10.10">
    <property type="entry name" value="Winged helix-like DNA-binding domain superfamily/Winged helix DNA-binding domain"/>
    <property type="match status" value="1"/>
</dbReference>
<dbReference type="Pfam" id="PF01047">
    <property type="entry name" value="MarR"/>
    <property type="match status" value="1"/>
</dbReference>
<name>A0A1G6TW45_9RHOB</name>
<keyword evidence="3" id="KW-1185">Reference proteome</keyword>
<accession>A0A1G6TW45</accession>
<proteinExistence type="predicted"/>
<organism evidence="2 3">
    <name type="scientific">Paracoccus isoporae</name>
    <dbReference type="NCBI Taxonomy" id="591205"/>
    <lineage>
        <taxon>Bacteria</taxon>
        <taxon>Pseudomonadati</taxon>
        <taxon>Pseudomonadota</taxon>
        <taxon>Alphaproteobacteria</taxon>
        <taxon>Rhodobacterales</taxon>
        <taxon>Paracoccaceae</taxon>
        <taxon>Paracoccus</taxon>
    </lineage>
</organism>
<evidence type="ECO:0000313" key="3">
    <source>
        <dbReference type="Proteomes" id="UP000199344"/>
    </source>
</evidence>
<dbReference type="AlphaFoldDB" id="A0A1G6TW45"/>
<dbReference type="PANTHER" id="PTHR33164">
    <property type="entry name" value="TRANSCRIPTIONAL REGULATOR, MARR FAMILY"/>
    <property type="match status" value="1"/>
</dbReference>
<protein>
    <submittedName>
        <fullName evidence="2">DNA-binding transcriptional regulator, MarR family</fullName>
    </submittedName>
</protein>
<dbReference type="EMBL" id="FNAH01000001">
    <property type="protein sequence ID" value="SDD32587.1"/>
    <property type="molecule type" value="Genomic_DNA"/>
</dbReference>
<gene>
    <name evidence="2" type="ORF">SAMN05421538_101372</name>
</gene>
<evidence type="ECO:0000313" key="2">
    <source>
        <dbReference type="EMBL" id="SDD32587.1"/>
    </source>
</evidence>
<evidence type="ECO:0000259" key="1">
    <source>
        <dbReference type="PROSITE" id="PS50995"/>
    </source>
</evidence>
<dbReference type="GO" id="GO:0006950">
    <property type="term" value="P:response to stress"/>
    <property type="evidence" value="ECO:0007669"/>
    <property type="project" value="TreeGrafter"/>
</dbReference>
<dbReference type="InterPro" id="IPR036388">
    <property type="entry name" value="WH-like_DNA-bd_sf"/>
</dbReference>
<dbReference type="SUPFAM" id="SSF46785">
    <property type="entry name" value="Winged helix' DNA-binding domain"/>
    <property type="match status" value="1"/>
</dbReference>